<evidence type="ECO:0000256" key="1">
    <source>
        <dbReference type="ARBA" id="ARBA00022517"/>
    </source>
</evidence>
<keyword evidence="9" id="KW-1185">Reference proteome</keyword>
<accession>A0A0S3KFP1</accession>
<evidence type="ECO:0000256" key="2">
    <source>
        <dbReference type="ARBA" id="ARBA00022670"/>
    </source>
</evidence>
<comment type="similarity">
    <text evidence="5">Belongs to the Prp family.</text>
</comment>
<dbReference type="AlphaFoldDB" id="A0A0S3KFP1"/>
<evidence type="ECO:0000256" key="6">
    <source>
        <dbReference type="ARBA" id="ARBA00044538"/>
    </source>
</evidence>
<dbReference type="PANTHER" id="PTHR39178:SF1">
    <property type="entry name" value="RIBOSOMAL-PROCESSING CYSTEINE PROTEASE PRP"/>
    <property type="match status" value="1"/>
</dbReference>
<dbReference type="KEGG" id="ess:ATZ33_17245"/>
<sequence length="114" mass="12286">MIKSSFKRNEAGQILSFEVSGHAESGPYGSDIVCAAVSALTISTVNGIDALAGVQPIVETDEDNGGYLYVEMISKANQEQTNIAQILLENLLLGLQAIEQENLDFIQVKTINEK</sequence>
<dbReference type="GO" id="GO:0008234">
    <property type="term" value="F:cysteine-type peptidase activity"/>
    <property type="evidence" value="ECO:0007669"/>
    <property type="project" value="UniProtKB-KW"/>
</dbReference>
<dbReference type="EMBL" id="CP013614">
    <property type="protein sequence ID" value="ALS03060.1"/>
    <property type="molecule type" value="Genomic_DNA"/>
</dbReference>
<dbReference type="Proteomes" id="UP000183039">
    <property type="component" value="Unassembled WGS sequence"/>
</dbReference>
<reference evidence="7 9" key="2">
    <citation type="submission" date="2015-12" db="EMBL/GenBank/DDBJ databases">
        <authorList>
            <person name="Lauer A."/>
            <person name="Humrighouse B."/>
            <person name="Loparev V."/>
            <person name="Shewmaker P.L."/>
            <person name="Whitney A.M."/>
            <person name="McLaughlin R.W."/>
        </authorList>
    </citation>
    <scope>NUCLEOTIDE SEQUENCE [LARGE SCALE GENOMIC DNA]</scope>
    <source>
        <strain evidence="7 9">LMG 23085</strain>
    </source>
</reference>
<keyword evidence="1" id="KW-0690">Ribosome biogenesis</keyword>
<name>A0A0S3KFP1_9ENTE</name>
<dbReference type="OrthoDB" id="48998at2"/>
<evidence type="ECO:0000256" key="5">
    <source>
        <dbReference type="ARBA" id="ARBA00044503"/>
    </source>
</evidence>
<evidence type="ECO:0000313" key="8">
    <source>
        <dbReference type="EMBL" id="OJG93005.1"/>
    </source>
</evidence>
<evidence type="ECO:0000256" key="3">
    <source>
        <dbReference type="ARBA" id="ARBA00022801"/>
    </source>
</evidence>
<evidence type="ECO:0000256" key="4">
    <source>
        <dbReference type="ARBA" id="ARBA00022807"/>
    </source>
</evidence>
<keyword evidence="3" id="KW-0378">Hydrolase</keyword>
<reference evidence="8 10" key="1">
    <citation type="submission" date="2014-12" db="EMBL/GenBank/DDBJ databases">
        <title>Draft genome sequences of 29 type strains of Enterococci.</title>
        <authorList>
            <person name="Zhong Z."/>
            <person name="Sun Z."/>
            <person name="Liu W."/>
            <person name="Zhang W."/>
            <person name="Zhang H."/>
        </authorList>
    </citation>
    <scope>NUCLEOTIDE SEQUENCE [LARGE SCALE GENOMIC DNA]</scope>
    <source>
        <strain evidence="8 10">DSM 22801</strain>
    </source>
</reference>
<proteinExistence type="inferred from homology"/>
<dbReference type="InterPro" id="IPR036764">
    <property type="entry name" value="Peptidase_Prp_sf"/>
</dbReference>
<dbReference type="EMBL" id="JXLC01000003">
    <property type="protein sequence ID" value="OJG93005.1"/>
    <property type="molecule type" value="Genomic_DNA"/>
</dbReference>
<dbReference type="GO" id="GO:0006508">
    <property type="term" value="P:proteolysis"/>
    <property type="evidence" value="ECO:0007669"/>
    <property type="project" value="UniProtKB-KW"/>
</dbReference>
<dbReference type="CDD" id="cd16332">
    <property type="entry name" value="Prp-like"/>
    <property type="match status" value="1"/>
</dbReference>
<dbReference type="PANTHER" id="PTHR39178">
    <property type="entry name" value="HYPOTHETICAL RIBOSOME-ASSOCIATED PROTEIN"/>
    <property type="match status" value="1"/>
</dbReference>
<dbReference type="Pfam" id="PF04327">
    <property type="entry name" value="Peptidase_Prp"/>
    <property type="match status" value="1"/>
</dbReference>
<organism evidence="8 10">
    <name type="scientific">Enterococcus silesiacus</name>
    <dbReference type="NCBI Taxonomy" id="332949"/>
    <lineage>
        <taxon>Bacteria</taxon>
        <taxon>Bacillati</taxon>
        <taxon>Bacillota</taxon>
        <taxon>Bacilli</taxon>
        <taxon>Lactobacillales</taxon>
        <taxon>Enterococcaceae</taxon>
        <taxon>Enterococcus</taxon>
    </lineage>
</organism>
<protein>
    <recommendedName>
        <fullName evidence="6">Ribosomal processing cysteine protease Prp</fullName>
    </recommendedName>
</protein>
<dbReference type="Proteomes" id="UP000065511">
    <property type="component" value="Chromosome"/>
</dbReference>
<evidence type="ECO:0000313" key="9">
    <source>
        <dbReference type="Proteomes" id="UP000065511"/>
    </source>
</evidence>
<dbReference type="Gene3D" id="3.30.70.1490">
    <property type="entry name" value="Cysteine protease Prp"/>
    <property type="match status" value="1"/>
</dbReference>
<dbReference type="RefSeq" id="WP_071876564.1">
    <property type="nucleotide sequence ID" value="NZ_JXLC01000003.1"/>
</dbReference>
<evidence type="ECO:0000313" key="10">
    <source>
        <dbReference type="Proteomes" id="UP000183039"/>
    </source>
</evidence>
<evidence type="ECO:0000313" key="7">
    <source>
        <dbReference type="EMBL" id="ALS03060.1"/>
    </source>
</evidence>
<keyword evidence="4" id="KW-0788">Thiol protease</keyword>
<gene>
    <name evidence="7" type="ORF">ATZ33_17245</name>
    <name evidence="8" type="ORF">RV15_GL002139</name>
</gene>
<dbReference type="SUPFAM" id="SSF118010">
    <property type="entry name" value="TM1457-like"/>
    <property type="match status" value="1"/>
</dbReference>
<dbReference type="InterPro" id="IPR007422">
    <property type="entry name" value="Peptidase_Prp"/>
</dbReference>
<keyword evidence="2" id="KW-0645">Protease</keyword>
<dbReference type="GO" id="GO:0042254">
    <property type="term" value="P:ribosome biogenesis"/>
    <property type="evidence" value="ECO:0007669"/>
    <property type="project" value="UniProtKB-KW"/>
</dbReference>